<dbReference type="Proteomes" id="UP000095342">
    <property type="component" value="Plasmid pAPV6"/>
</dbReference>
<evidence type="ECO:0000313" key="1">
    <source>
        <dbReference type="EMBL" id="AOV18833.1"/>
    </source>
</evidence>
<dbReference type="KEGG" id="aaeo:BJI67_16475"/>
<reference evidence="1 2" key="1">
    <citation type="submission" date="2016-09" db="EMBL/GenBank/DDBJ databases">
        <title>Acidihalobacter prosperus V6 (DSM14174).</title>
        <authorList>
            <person name="Khaleque H.N."/>
            <person name="Ramsay J.P."/>
            <person name="Murphy R.J.T."/>
            <person name="Kaksonen A.H."/>
            <person name="Boxall N.J."/>
            <person name="Watkin E.L.J."/>
        </authorList>
    </citation>
    <scope>NUCLEOTIDE SEQUENCE [LARGE SCALE GENOMIC DNA]</scope>
    <source>
        <strain evidence="1 2">V6</strain>
        <plasmid evidence="2">papv6</plasmid>
    </source>
</reference>
<dbReference type="RefSeq" id="WP_070074356.1">
    <property type="nucleotide sequence ID" value="NZ_CP017449.1"/>
</dbReference>
<accession>A0A1D8KD00</accession>
<dbReference type="Gene3D" id="1.10.3100.10">
    <property type="entry name" value="Putative cytoplasmic protein"/>
    <property type="match status" value="1"/>
</dbReference>
<gene>
    <name evidence="1" type="ORF">BJI67_16475</name>
</gene>
<organism evidence="1 2">
    <name type="scientific">Acidihalobacter aeolianus</name>
    <dbReference type="NCBI Taxonomy" id="2792603"/>
    <lineage>
        <taxon>Bacteria</taxon>
        <taxon>Pseudomonadati</taxon>
        <taxon>Pseudomonadota</taxon>
        <taxon>Gammaproteobacteria</taxon>
        <taxon>Chromatiales</taxon>
        <taxon>Ectothiorhodospiraceae</taxon>
        <taxon>Acidihalobacter</taxon>
    </lineage>
</organism>
<name>A0A1D8KD00_9GAMM</name>
<geneLocation type="plasmid" evidence="2">
    <name>papv6</name>
</geneLocation>
<proteinExistence type="predicted"/>
<dbReference type="EMBL" id="CP017449">
    <property type="protein sequence ID" value="AOV18833.1"/>
    <property type="molecule type" value="Genomic_DNA"/>
</dbReference>
<keyword evidence="1" id="KW-0614">Plasmid</keyword>
<protein>
    <submittedName>
        <fullName evidence="1">Uncharacterized protein</fullName>
    </submittedName>
</protein>
<dbReference type="AlphaFoldDB" id="A0A1D8KD00"/>
<dbReference type="InterPro" id="IPR027910">
    <property type="entry name" value="YdiL_sf"/>
</dbReference>
<sequence length="159" mass="19221">MSLELEMKRRLLQFNPPEAAAAAKIRRADTGEIRSYTEQAWRRYEQGIRVTPPEIMTWIDSVLAWRDEMIDIWTTRLTSLPCNERHQFIWYELAKDWASLPDNDPSLWRPYQSVYLELMLRYPDKVKFVRYSDSDYRSWLGRRKDTDSMRFEWACTKEA</sequence>
<keyword evidence="2" id="KW-1185">Reference proteome</keyword>
<evidence type="ECO:0000313" key="2">
    <source>
        <dbReference type="Proteomes" id="UP000095342"/>
    </source>
</evidence>